<name>A0A396H787_MEDTR</name>
<accession>A0A396H787</accession>
<reference evidence="2" key="1">
    <citation type="journal article" date="2018" name="Nat. Plants">
        <title>Whole-genome landscape of Medicago truncatula symbiotic genes.</title>
        <authorList>
            <person name="Pecrix Y."/>
            <person name="Staton S.E."/>
            <person name="Sallet E."/>
            <person name="Lelandais-Briere C."/>
            <person name="Moreau S."/>
            <person name="Carrere S."/>
            <person name="Blein T."/>
            <person name="Jardinaud M.F."/>
            <person name="Latrasse D."/>
            <person name="Zouine M."/>
            <person name="Zahm M."/>
            <person name="Kreplak J."/>
            <person name="Mayjonade B."/>
            <person name="Satge C."/>
            <person name="Perez M."/>
            <person name="Cauet S."/>
            <person name="Marande W."/>
            <person name="Chantry-Darmon C."/>
            <person name="Lopez-Roques C."/>
            <person name="Bouchez O."/>
            <person name="Berard A."/>
            <person name="Debelle F."/>
            <person name="Munos S."/>
            <person name="Bendahmane A."/>
            <person name="Berges H."/>
            <person name="Niebel A."/>
            <person name="Buitink J."/>
            <person name="Frugier F."/>
            <person name="Benhamed M."/>
            <person name="Crespi M."/>
            <person name="Gouzy J."/>
            <person name="Gamas P."/>
        </authorList>
    </citation>
    <scope>NUCLEOTIDE SEQUENCE [LARGE SCALE GENOMIC DNA]</scope>
    <source>
        <strain evidence="2">cv. Jemalong A17</strain>
    </source>
</reference>
<comment type="caution">
    <text evidence="1">The sequence shown here is derived from an EMBL/GenBank/DDBJ whole genome shotgun (WGS) entry which is preliminary data.</text>
</comment>
<evidence type="ECO:0000313" key="2">
    <source>
        <dbReference type="Proteomes" id="UP000265566"/>
    </source>
</evidence>
<dbReference type="Gramene" id="rna43913">
    <property type="protein sequence ID" value="RHN49119.1"/>
    <property type="gene ID" value="gene43913"/>
</dbReference>
<proteinExistence type="predicted"/>
<evidence type="ECO:0000313" key="1">
    <source>
        <dbReference type="EMBL" id="RHN49119.1"/>
    </source>
</evidence>
<sequence length="61" mass="6193">MEMGALSDIIPGGRISIGGFLPASAKLVSLGSSREARNADVASVFCDGVGSTSLCSTWFQA</sequence>
<organism evidence="1 2">
    <name type="scientific">Medicago truncatula</name>
    <name type="common">Barrel medic</name>
    <name type="synonym">Medicago tribuloides</name>
    <dbReference type="NCBI Taxonomy" id="3880"/>
    <lineage>
        <taxon>Eukaryota</taxon>
        <taxon>Viridiplantae</taxon>
        <taxon>Streptophyta</taxon>
        <taxon>Embryophyta</taxon>
        <taxon>Tracheophyta</taxon>
        <taxon>Spermatophyta</taxon>
        <taxon>Magnoliopsida</taxon>
        <taxon>eudicotyledons</taxon>
        <taxon>Gunneridae</taxon>
        <taxon>Pentapetalae</taxon>
        <taxon>rosids</taxon>
        <taxon>fabids</taxon>
        <taxon>Fabales</taxon>
        <taxon>Fabaceae</taxon>
        <taxon>Papilionoideae</taxon>
        <taxon>50 kb inversion clade</taxon>
        <taxon>NPAAA clade</taxon>
        <taxon>Hologalegina</taxon>
        <taxon>IRL clade</taxon>
        <taxon>Trifolieae</taxon>
        <taxon>Medicago</taxon>
    </lineage>
</organism>
<gene>
    <name evidence="1" type="ORF">MtrunA17_Chr7g0271071</name>
</gene>
<dbReference type="Proteomes" id="UP000265566">
    <property type="component" value="Chromosome 7"/>
</dbReference>
<dbReference type="EMBL" id="PSQE01000007">
    <property type="protein sequence ID" value="RHN49119.1"/>
    <property type="molecule type" value="Genomic_DNA"/>
</dbReference>
<protein>
    <submittedName>
        <fullName evidence="1">Uncharacterized protein</fullName>
    </submittedName>
</protein>
<dbReference type="AlphaFoldDB" id="A0A396H787"/>